<keyword evidence="1" id="KW-0812">Transmembrane</keyword>
<reference evidence="2 3" key="1">
    <citation type="submission" date="2018-03" db="EMBL/GenBank/DDBJ databases">
        <authorList>
            <person name="Keele B.F."/>
        </authorList>
    </citation>
    <scope>NUCLEOTIDE SEQUENCE [LARGE SCALE GENOMIC DNA]</scope>
    <source>
        <strain evidence="2 3">CECT 8599</strain>
    </source>
</reference>
<proteinExistence type="predicted"/>
<name>A0A2R8BG79_9RHOB</name>
<dbReference type="RefSeq" id="WP_108829071.1">
    <property type="nucleotide sequence ID" value="NZ_OMOR01000001.1"/>
</dbReference>
<protein>
    <submittedName>
        <fullName evidence="2">Uncharacterized protein</fullName>
    </submittedName>
</protein>
<keyword evidence="1" id="KW-1133">Transmembrane helix</keyword>
<evidence type="ECO:0000313" key="2">
    <source>
        <dbReference type="EMBL" id="SPH22071.1"/>
    </source>
</evidence>
<evidence type="ECO:0000313" key="3">
    <source>
        <dbReference type="Proteomes" id="UP000244880"/>
    </source>
</evidence>
<sequence>MAANELHIRIQAEPLAYWFIIGCLTLFGIMCMTSFINRINYAGPDEYFMGTMGTFCLWAAVRSYSYFTHPNLSVTKDSITYRPFWSPKRHLAFHGIDHFVYRCDDIEPRSYLFRRSGTPTGRLLTIHRLTAFPMSGKPTTIILPSFQNHQIQAILSAISLNSTRKIRHA</sequence>
<keyword evidence="1" id="KW-0472">Membrane</keyword>
<feature type="transmembrane region" description="Helical" evidence="1">
    <location>
        <begin position="15"/>
        <end position="35"/>
    </location>
</feature>
<evidence type="ECO:0000256" key="1">
    <source>
        <dbReference type="SAM" id="Phobius"/>
    </source>
</evidence>
<accession>A0A2R8BG79</accession>
<organism evidence="2 3">
    <name type="scientific">Ascidiaceihabitans donghaensis</name>
    <dbReference type="NCBI Taxonomy" id="1510460"/>
    <lineage>
        <taxon>Bacteria</taxon>
        <taxon>Pseudomonadati</taxon>
        <taxon>Pseudomonadota</taxon>
        <taxon>Alphaproteobacteria</taxon>
        <taxon>Rhodobacterales</taxon>
        <taxon>Paracoccaceae</taxon>
        <taxon>Ascidiaceihabitans</taxon>
    </lineage>
</organism>
<dbReference type="AlphaFoldDB" id="A0A2R8BG79"/>
<keyword evidence="3" id="KW-1185">Reference proteome</keyword>
<dbReference type="OrthoDB" id="9944700at2"/>
<gene>
    <name evidence="2" type="ORF">ASD8599_02818</name>
</gene>
<dbReference type="Proteomes" id="UP000244880">
    <property type="component" value="Unassembled WGS sequence"/>
</dbReference>
<dbReference type="EMBL" id="OMOR01000001">
    <property type="protein sequence ID" value="SPH22071.1"/>
    <property type="molecule type" value="Genomic_DNA"/>
</dbReference>